<protein>
    <submittedName>
        <fullName evidence="1">Uncharacterized protein</fullName>
    </submittedName>
</protein>
<dbReference type="EMBL" id="GBXM01080885">
    <property type="protein sequence ID" value="JAH27692.1"/>
    <property type="molecule type" value="Transcribed_RNA"/>
</dbReference>
<dbReference type="AlphaFoldDB" id="A0A0E9RFU7"/>
<evidence type="ECO:0000313" key="1">
    <source>
        <dbReference type="EMBL" id="JAH27692.1"/>
    </source>
</evidence>
<proteinExistence type="predicted"/>
<name>A0A0E9RFU7_ANGAN</name>
<organism evidence="1">
    <name type="scientific">Anguilla anguilla</name>
    <name type="common">European freshwater eel</name>
    <name type="synonym">Muraena anguilla</name>
    <dbReference type="NCBI Taxonomy" id="7936"/>
    <lineage>
        <taxon>Eukaryota</taxon>
        <taxon>Metazoa</taxon>
        <taxon>Chordata</taxon>
        <taxon>Craniata</taxon>
        <taxon>Vertebrata</taxon>
        <taxon>Euteleostomi</taxon>
        <taxon>Actinopterygii</taxon>
        <taxon>Neopterygii</taxon>
        <taxon>Teleostei</taxon>
        <taxon>Anguilliformes</taxon>
        <taxon>Anguillidae</taxon>
        <taxon>Anguilla</taxon>
    </lineage>
</organism>
<sequence length="54" mass="5810">MLLHWCQNACLDGQASALWVSQPVGGIVNMSCQMKSVNLLANCGQQVTVILTFS</sequence>
<accession>A0A0E9RFU7</accession>
<reference evidence="1" key="1">
    <citation type="submission" date="2014-11" db="EMBL/GenBank/DDBJ databases">
        <authorList>
            <person name="Amaro Gonzalez C."/>
        </authorList>
    </citation>
    <scope>NUCLEOTIDE SEQUENCE</scope>
</reference>
<reference evidence="1" key="2">
    <citation type="journal article" date="2015" name="Fish Shellfish Immunol.">
        <title>Early steps in the European eel (Anguilla anguilla)-Vibrio vulnificus interaction in the gills: Role of the RtxA13 toxin.</title>
        <authorList>
            <person name="Callol A."/>
            <person name="Pajuelo D."/>
            <person name="Ebbesson L."/>
            <person name="Teles M."/>
            <person name="MacKenzie S."/>
            <person name="Amaro C."/>
        </authorList>
    </citation>
    <scope>NUCLEOTIDE SEQUENCE</scope>
</reference>